<gene>
    <name evidence="1" type="ORF">RBSH_05012</name>
</gene>
<proteinExistence type="predicted"/>
<sequence length="56" mass="6094">MSSSDPSYWIIARDPTANINRALSMASPNLGIAHCDAISLLVVCENLPRPIDPTRE</sequence>
<name>K5CZI6_RHOBT</name>
<comment type="caution">
    <text evidence="1">The sequence shown here is derived from an EMBL/GenBank/DDBJ whole genome shotgun (WGS) entry which is preliminary data.</text>
</comment>
<dbReference type="PATRIC" id="fig|993517.3.peg.5429"/>
<organism evidence="1 2">
    <name type="scientific">Rhodopirellula baltica SH28</name>
    <dbReference type="NCBI Taxonomy" id="993517"/>
    <lineage>
        <taxon>Bacteria</taxon>
        <taxon>Pseudomonadati</taxon>
        <taxon>Planctomycetota</taxon>
        <taxon>Planctomycetia</taxon>
        <taxon>Pirellulales</taxon>
        <taxon>Pirellulaceae</taxon>
        <taxon>Rhodopirellula</taxon>
    </lineage>
</organism>
<accession>K5CZI6</accession>
<reference evidence="1 2" key="1">
    <citation type="journal article" date="2013" name="Mar. Genomics">
        <title>Expression of sulfatases in Rhodopirellula baltica and the diversity of sulfatases in the genus Rhodopirellula.</title>
        <authorList>
            <person name="Wegner C.E."/>
            <person name="Richter-Heitmann T."/>
            <person name="Klindworth A."/>
            <person name="Klockow C."/>
            <person name="Richter M."/>
            <person name="Achstetter T."/>
            <person name="Glockner F.O."/>
            <person name="Harder J."/>
        </authorList>
    </citation>
    <scope>NUCLEOTIDE SEQUENCE [LARGE SCALE GENOMIC DNA]</scope>
    <source>
        <strain evidence="1 2">SH28</strain>
    </source>
</reference>
<dbReference type="AlphaFoldDB" id="K5CZI6"/>
<dbReference type="Proteomes" id="UP000007993">
    <property type="component" value="Unassembled WGS sequence"/>
</dbReference>
<evidence type="ECO:0000313" key="1">
    <source>
        <dbReference type="EMBL" id="EKJ99596.1"/>
    </source>
</evidence>
<evidence type="ECO:0000313" key="2">
    <source>
        <dbReference type="Proteomes" id="UP000007993"/>
    </source>
</evidence>
<protein>
    <submittedName>
        <fullName evidence="1">Uncharacterized protein</fullName>
    </submittedName>
</protein>
<dbReference type="EMBL" id="AMCW01000141">
    <property type="protein sequence ID" value="EKJ99596.1"/>
    <property type="molecule type" value="Genomic_DNA"/>
</dbReference>